<proteinExistence type="predicted"/>
<organism evidence="1 2">
    <name type="scientific">Metarhizium robertsii</name>
    <dbReference type="NCBI Taxonomy" id="568076"/>
    <lineage>
        <taxon>Eukaryota</taxon>
        <taxon>Fungi</taxon>
        <taxon>Dikarya</taxon>
        <taxon>Ascomycota</taxon>
        <taxon>Pezizomycotina</taxon>
        <taxon>Sordariomycetes</taxon>
        <taxon>Hypocreomycetidae</taxon>
        <taxon>Hypocreales</taxon>
        <taxon>Clavicipitaceae</taxon>
        <taxon>Metarhizium</taxon>
    </lineage>
</organism>
<evidence type="ECO:0000313" key="1">
    <source>
        <dbReference type="EMBL" id="EXV01133.1"/>
    </source>
</evidence>
<dbReference type="GO" id="GO:0000447">
    <property type="term" value="P:endonucleolytic cleavage in ITS1 to separate SSU-rRNA from 5.8S rRNA and LSU-rRNA from tricistronic rRNA transcript (SSU-rRNA, 5.8S rRNA, LSU-rRNA)"/>
    <property type="evidence" value="ECO:0007669"/>
    <property type="project" value="TreeGrafter"/>
</dbReference>
<accession>A0A014R0K2</accession>
<dbReference type="GO" id="GO:0004526">
    <property type="term" value="F:ribonuclease P activity"/>
    <property type="evidence" value="ECO:0007669"/>
    <property type="project" value="TreeGrafter"/>
</dbReference>
<gene>
    <name evidence="1" type="ORF">X797_005706</name>
</gene>
<dbReference type="EMBL" id="JELW01000009">
    <property type="protein sequence ID" value="EXV01133.1"/>
    <property type="molecule type" value="Genomic_DNA"/>
</dbReference>
<dbReference type="PANTHER" id="PTHR15396">
    <property type="entry name" value="RIBONUCLEASE P PROTEIN SUBUNIT P40"/>
    <property type="match status" value="1"/>
</dbReference>
<dbReference type="AlphaFoldDB" id="A0A014R0K2"/>
<dbReference type="InterPro" id="IPR013893">
    <property type="entry name" value="RNase_P_Rpp40"/>
</dbReference>
<reference evidence="1 2" key="1">
    <citation type="submission" date="2014-02" db="EMBL/GenBank/DDBJ databases">
        <title>The genome sequence of the entomopathogenic fungus Metarhizium robertsii ARSEF 2575.</title>
        <authorList>
            <person name="Giuliano Garisto Donzelli B."/>
            <person name="Roe B.A."/>
            <person name="Macmil S.L."/>
            <person name="Krasnoff S.B."/>
            <person name="Gibson D.M."/>
        </authorList>
    </citation>
    <scope>NUCLEOTIDE SEQUENCE [LARGE SCALE GENOMIC DNA]</scope>
    <source>
        <strain evidence="1 2">ARSEF 2575</strain>
    </source>
</reference>
<dbReference type="Pfam" id="PF08584">
    <property type="entry name" value="Ribonuc_P_40"/>
    <property type="match status" value="1"/>
</dbReference>
<dbReference type="OrthoDB" id="4940216at2759"/>
<sequence length="360" mass="40273">MAYSRSLMYQPAACLMTHGTVGPINDDQPSEQGAPWALIEDQDFISKVDLIAPVEVYQTIQERILQRKPQPCFYRTTISLGQLLNSEQFIQLIENQEITMFCEANSASASSYAIRNGILTIHMDKETFQRAGIPGKPLVAQGGSDGQPKWGITVDLNSQASYPDGRIPVCLVHACSTVFTERLALLSFEIFCVAILYSISLNKNPWENSQPHQYTVASKALHKILSLPEMLPTTSSTAADHAGLEERGADLYEWLSLVRLESARVEPDDNIDPYLSRYCVTGKTSERLNVCKITWQGFIGTTWLRDLARDAVAVCPRRSWLSIIATSSYCVEMGVNAESVLLRPPGQEDQYLMWQIKRCK</sequence>
<dbReference type="PANTHER" id="PTHR15396:SF1">
    <property type="entry name" value="RIBONUCLEASE P PROTEIN SUBUNIT P40"/>
    <property type="match status" value="1"/>
</dbReference>
<name>A0A014R0K2_9HYPO</name>
<comment type="caution">
    <text evidence="1">The sequence shown here is derived from an EMBL/GenBank/DDBJ whole genome shotgun (WGS) entry which is preliminary data.</text>
</comment>
<dbReference type="GO" id="GO:0030681">
    <property type="term" value="C:multimeric ribonuclease P complex"/>
    <property type="evidence" value="ECO:0007669"/>
    <property type="project" value="TreeGrafter"/>
</dbReference>
<dbReference type="Proteomes" id="UP000030151">
    <property type="component" value="Unassembled WGS sequence"/>
</dbReference>
<dbReference type="GO" id="GO:0000171">
    <property type="term" value="F:ribonuclease MRP activity"/>
    <property type="evidence" value="ECO:0007669"/>
    <property type="project" value="TreeGrafter"/>
</dbReference>
<dbReference type="eggNOG" id="ENOG502QSAV">
    <property type="taxonomic scope" value="Eukaryota"/>
</dbReference>
<dbReference type="GO" id="GO:0001682">
    <property type="term" value="P:tRNA 5'-leader removal"/>
    <property type="evidence" value="ECO:0007669"/>
    <property type="project" value="InterPro"/>
</dbReference>
<dbReference type="HOGENOM" id="CLU_048755_0_0_1"/>
<dbReference type="GO" id="GO:0000172">
    <property type="term" value="C:ribonuclease MRP complex"/>
    <property type="evidence" value="ECO:0007669"/>
    <property type="project" value="TreeGrafter"/>
</dbReference>
<evidence type="ECO:0000313" key="2">
    <source>
        <dbReference type="Proteomes" id="UP000030151"/>
    </source>
</evidence>
<protein>
    <submittedName>
        <fullName evidence="1">Ribonuclease P 40kDa subunit</fullName>
    </submittedName>
</protein>